<comment type="caution">
    <text evidence="1">The sequence shown here is derived from an EMBL/GenBank/DDBJ whole genome shotgun (WGS) entry which is preliminary data.</text>
</comment>
<sequence length="51" mass="6104">ACAKGCRSFDNSSNEFHSSADKRSFHNEEEEDYLKDYMLNSNMFEYHFKEN</sequence>
<dbReference type="Proteomes" id="UP000789702">
    <property type="component" value="Unassembled WGS sequence"/>
</dbReference>
<organism evidence="1 2">
    <name type="scientific">Dentiscutata heterogama</name>
    <dbReference type="NCBI Taxonomy" id="1316150"/>
    <lineage>
        <taxon>Eukaryota</taxon>
        <taxon>Fungi</taxon>
        <taxon>Fungi incertae sedis</taxon>
        <taxon>Mucoromycota</taxon>
        <taxon>Glomeromycotina</taxon>
        <taxon>Glomeromycetes</taxon>
        <taxon>Diversisporales</taxon>
        <taxon>Gigasporaceae</taxon>
        <taxon>Dentiscutata</taxon>
    </lineage>
</organism>
<proteinExistence type="predicted"/>
<keyword evidence="2" id="KW-1185">Reference proteome</keyword>
<feature type="non-terminal residue" evidence="1">
    <location>
        <position position="1"/>
    </location>
</feature>
<reference evidence="1" key="1">
    <citation type="submission" date="2021-06" db="EMBL/GenBank/DDBJ databases">
        <authorList>
            <person name="Kallberg Y."/>
            <person name="Tangrot J."/>
            <person name="Rosling A."/>
        </authorList>
    </citation>
    <scope>NUCLEOTIDE SEQUENCE</scope>
    <source>
        <strain evidence="1">IL203A</strain>
    </source>
</reference>
<gene>
    <name evidence="1" type="ORF">DHETER_LOCUS7130</name>
</gene>
<accession>A0ACA9ML61</accession>
<evidence type="ECO:0000313" key="1">
    <source>
        <dbReference type="EMBL" id="CAG8597991.1"/>
    </source>
</evidence>
<dbReference type="EMBL" id="CAJVPU010009732">
    <property type="protein sequence ID" value="CAG8597991.1"/>
    <property type="molecule type" value="Genomic_DNA"/>
</dbReference>
<evidence type="ECO:0000313" key="2">
    <source>
        <dbReference type="Proteomes" id="UP000789702"/>
    </source>
</evidence>
<name>A0ACA9ML61_9GLOM</name>
<protein>
    <submittedName>
        <fullName evidence="1">16967_t:CDS:1</fullName>
    </submittedName>
</protein>